<dbReference type="Pfam" id="PF02446">
    <property type="entry name" value="Glyco_hydro_77"/>
    <property type="match status" value="2"/>
</dbReference>
<dbReference type="Proteomes" id="UP001082899">
    <property type="component" value="Unassembled WGS sequence"/>
</dbReference>
<comment type="similarity">
    <text evidence="2 10">Belongs to the disproportionating enzyme family.</text>
</comment>
<keyword evidence="5 10" id="KW-0328">Glycosyltransferase</keyword>
<dbReference type="InterPro" id="IPR003385">
    <property type="entry name" value="Glyco_hydro_77"/>
</dbReference>
<dbReference type="EC" id="2.4.1.25" evidence="3 10"/>
<keyword evidence="7 10" id="KW-0119">Carbohydrate metabolism</keyword>
<feature type="compositionally biased region" description="Acidic residues" evidence="11">
    <location>
        <begin position="658"/>
        <end position="671"/>
    </location>
</feature>
<evidence type="ECO:0000256" key="6">
    <source>
        <dbReference type="ARBA" id="ARBA00022679"/>
    </source>
</evidence>
<feature type="compositionally biased region" description="Acidic residues" evidence="11">
    <location>
        <begin position="688"/>
        <end position="711"/>
    </location>
</feature>
<evidence type="ECO:0000256" key="1">
    <source>
        <dbReference type="ARBA" id="ARBA00000439"/>
    </source>
</evidence>
<keyword evidence="13" id="KW-1185">Reference proteome</keyword>
<feature type="region of interest" description="Disordered" evidence="11">
    <location>
        <begin position="657"/>
        <end position="722"/>
    </location>
</feature>
<accession>A0ABT3ZKF4</accession>
<evidence type="ECO:0000256" key="2">
    <source>
        <dbReference type="ARBA" id="ARBA00005684"/>
    </source>
</evidence>
<evidence type="ECO:0000256" key="5">
    <source>
        <dbReference type="ARBA" id="ARBA00022676"/>
    </source>
</evidence>
<evidence type="ECO:0000256" key="9">
    <source>
        <dbReference type="ARBA" id="ARBA00031501"/>
    </source>
</evidence>
<evidence type="ECO:0000256" key="10">
    <source>
        <dbReference type="RuleBase" id="RU361207"/>
    </source>
</evidence>
<gene>
    <name evidence="12" type="primary">malQ</name>
    <name evidence="12" type="ORF">OVY01_04100</name>
</gene>
<dbReference type="InterPro" id="IPR017853">
    <property type="entry name" value="GH"/>
</dbReference>
<evidence type="ECO:0000256" key="7">
    <source>
        <dbReference type="ARBA" id="ARBA00023277"/>
    </source>
</evidence>
<evidence type="ECO:0000313" key="13">
    <source>
        <dbReference type="Proteomes" id="UP001082899"/>
    </source>
</evidence>
<evidence type="ECO:0000256" key="8">
    <source>
        <dbReference type="ARBA" id="ARBA00031423"/>
    </source>
</evidence>
<evidence type="ECO:0000256" key="11">
    <source>
        <dbReference type="SAM" id="MobiDB-lite"/>
    </source>
</evidence>
<dbReference type="GO" id="GO:0004134">
    <property type="term" value="F:4-alpha-glucanotransferase activity"/>
    <property type="evidence" value="ECO:0007669"/>
    <property type="project" value="UniProtKB-EC"/>
</dbReference>
<dbReference type="EMBL" id="JAPMXC010000001">
    <property type="protein sequence ID" value="MCY0386435.1"/>
    <property type="molecule type" value="Genomic_DNA"/>
</dbReference>
<organism evidence="12 13">
    <name type="scientific">Robbsia betulipollinis</name>
    <dbReference type="NCBI Taxonomy" id="2981849"/>
    <lineage>
        <taxon>Bacteria</taxon>
        <taxon>Pseudomonadati</taxon>
        <taxon>Pseudomonadota</taxon>
        <taxon>Betaproteobacteria</taxon>
        <taxon>Burkholderiales</taxon>
        <taxon>Burkholderiaceae</taxon>
        <taxon>Robbsia</taxon>
    </lineage>
</organism>
<dbReference type="RefSeq" id="WP_267845846.1">
    <property type="nucleotide sequence ID" value="NZ_JAPMXC010000001.1"/>
</dbReference>
<dbReference type="Gene3D" id="3.20.20.80">
    <property type="entry name" value="Glycosidases"/>
    <property type="match status" value="2"/>
</dbReference>
<name>A0ABT3ZKF4_9BURK</name>
<evidence type="ECO:0000256" key="3">
    <source>
        <dbReference type="ARBA" id="ARBA00012560"/>
    </source>
</evidence>
<dbReference type="PANTHER" id="PTHR32438:SF5">
    <property type="entry name" value="4-ALPHA-GLUCANOTRANSFERASE DPE1, CHLOROPLASTIC_AMYLOPLASTIC"/>
    <property type="match status" value="1"/>
</dbReference>
<protein>
    <recommendedName>
        <fullName evidence="4 10">4-alpha-glucanotransferase</fullName>
        <ecNumber evidence="3 10">2.4.1.25</ecNumber>
    </recommendedName>
    <alternativeName>
        <fullName evidence="8 10">Amylomaltase</fullName>
    </alternativeName>
    <alternativeName>
        <fullName evidence="9 10">Disproportionating enzyme</fullName>
    </alternativeName>
</protein>
<sequence>MNDRTPDHEPDHAPALPPGIATLAERAGFQIDWEDAHGAAQRVPDAMLATLLERLGLPCRSEATLRESLATLDAESPARRLPPLLTAVVGEDIVLPAGLVPAHAPYSVELENGERIEGTVAALPGTAAASSADAATAATAATVRIAPIDRAGYHTLKLADREVRLAVAPPRCFSVADALAHAPAASGADATEAAGAVGALPAHTPHVQFTPRVWGISAQVYGLRREGDAGVGDFTALQMLARQGAQAGAGAVAISPMHAMFSADPGKFSPYSPSSRLFVNVLHIDPAARFGQEAARAAIASLDLSPTLSELENAPLIDWPGVARARLAILRVLFDQARAGKDAMLDDFKRFCEAGGDALENHARFEALHAHLIAQAAEAKEPNGTGAESPSEDAPNPRDWRRWPATLRDVGSPDVSAFATAHRDEIDFHLFLQWLADAGLADAQRAAREAGMPIGLIADLAVGCDASGSQTWSDPASMLQGLSVGAPPDLFNQAGQAWGLTTFSPRALVNGGFAAFIDMVRHAFAHAGGIRVDHILGLRRLWLVPEGESARNGAYLLYPIEDLLRLLALESWRYHAVVIGEDLGTVPDGLREQLAGAGLLGMRVLWFERTSPEVPGTDDAVLGARIGGPSDIADITDLSDLAGLGAVTDIAGIVSLSDENDENDENDEAGEADAHEPEAPEADAPQAEADEPEAELESLDADTPDAPDAGDDASLANRVSEVRDPFVAPDSWSTDAIAMTTTHDLPTIAGWWAGHDIVWRERIGQSSGGQEGVQREQTERLSDRALLWRALRDAGIVPAGTPEPEHPPVDAILRFVAATAAPLALFPLEDLLGLADQPNLPGSTDEHPNWRRRLPFSLNRLLGADPHADPVHGRLRLIDSTRHSHRS</sequence>
<keyword evidence="6 10" id="KW-0808">Transferase</keyword>
<dbReference type="PANTHER" id="PTHR32438">
    <property type="entry name" value="4-ALPHA-GLUCANOTRANSFERASE DPE1, CHLOROPLASTIC/AMYLOPLASTIC"/>
    <property type="match status" value="1"/>
</dbReference>
<proteinExistence type="inferred from homology"/>
<feature type="region of interest" description="Disordered" evidence="11">
    <location>
        <begin position="378"/>
        <end position="402"/>
    </location>
</feature>
<comment type="caution">
    <text evidence="12">The sequence shown here is derived from an EMBL/GenBank/DDBJ whole genome shotgun (WGS) entry which is preliminary data.</text>
</comment>
<dbReference type="SUPFAM" id="SSF51445">
    <property type="entry name" value="(Trans)glycosidases"/>
    <property type="match status" value="2"/>
</dbReference>
<reference evidence="12" key="1">
    <citation type="submission" date="2022-11" db="EMBL/GenBank/DDBJ databases">
        <title>Robbsia betulipollinis sp. nov., isolated from pollen of birch (Betula pendula).</title>
        <authorList>
            <person name="Shi H."/>
            <person name="Ambika Manirajan B."/>
            <person name="Ratering S."/>
            <person name="Geissler-Plaum R."/>
            <person name="Schnell S."/>
        </authorList>
    </citation>
    <scope>NUCLEOTIDE SEQUENCE</scope>
    <source>
        <strain evidence="12">Bb-Pol-6</strain>
    </source>
</reference>
<evidence type="ECO:0000256" key="4">
    <source>
        <dbReference type="ARBA" id="ARBA00020295"/>
    </source>
</evidence>
<dbReference type="NCBIfam" id="TIGR00217">
    <property type="entry name" value="malQ"/>
    <property type="match status" value="1"/>
</dbReference>
<comment type="catalytic activity">
    <reaction evidence="1 10">
        <text>Transfers a segment of a (1-&gt;4)-alpha-D-glucan to a new position in an acceptor, which may be glucose or a (1-&gt;4)-alpha-D-glucan.</text>
        <dbReference type="EC" id="2.4.1.25"/>
    </reaction>
</comment>
<evidence type="ECO:0000313" key="12">
    <source>
        <dbReference type="EMBL" id="MCY0386435.1"/>
    </source>
</evidence>